<feature type="compositionally biased region" description="Basic and acidic residues" evidence="1">
    <location>
        <begin position="291"/>
        <end position="352"/>
    </location>
</feature>
<organism evidence="2 3">
    <name type="scientific">Nepenthes gracilis</name>
    <name type="common">Slender pitcher plant</name>
    <dbReference type="NCBI Taxonomy" id="150966"/>
    <lineage>
        <taxon>Eukaryota</taxon>
        <taxon>Viridiplantae</taxon>
        <taxon>Streptophyta</taxon>
        <taxon>Embryophyta</taxon>
        <taxon>Tracheophyta</taxon>
        <taxon>Spermatophyta</taxon>
        <taxon>Magnoliopsida</taxon>
        <taxon>eudicotyledons</taxon>
        <taxon>Gunneridae</taxon>
        <taxon>Pentapetalae</taxon>
        <taxon>Caryophyllales</taxon>
        <taxon>Nepenthaceae</taxon>
        <taxon>Nepenthes</taxon>
    </lineage>
</organism>
<accession>A0AAD3TFN1</accession>
<gene>
    <name evidence="2" type="ORF">Nepgr_030122</name>
</gene>
<feature type="region of interest" description="Disordered" evidence="1">
    <location>
        <begin position="282"/>
        <end position="364"/>
    </location>
</feature>
<comment type="caution">
    <text evidence="2">The sequence shown here is derived from an EMBL/GenBank/DDBJ whole genome shotgun (WGS) entry which is preliminary data.</text>
</comment>
<sequence length="570" mass="65439">MVHGQERSCLFAPFSGKQRPDFNCTIQVFGRWQLGEFCWLLAMSRCFPFRPPGYEKKAKITDVDLLKKEKYTEKKHKKEKKEGKVKGEKGRTDENHREEKDRKEKHRDKKKDKEKDREKYEKNKVLSDETRIAGHSGGPNGEKSKDKSKIKEKDGSIALDEKKAAGHPSIYNGEELSQNSHLASGIKDFKHLKEMHSRTANAERMTSNQMLDRFADSERRMGEGMVRLEDRSPALIQNSAEIAVRMEKKVKDAKAITRMEARPSRNAMIHNSSEVAQHMVEGTARPLENNIDWRMDGKGKARDKQVKDIKGDKWKDKDRGKTSWKDKDEEKEKKTERKAKQSEHKQIERLRINDNSNSQLEQSKVREANRSGLLGSQSIGLQNLPNESSKTASAHDNNIGKREEIGPNVVVYDDDVRPNKMARTSSFSHRLTENRRSLEHCQTSIIFTVDTHEAPSFVEADKKPDKLNGTTDAPLFRRFAHETAHADQNVEASRRLPHPDTEYLSQILAVPKMDEWSDFDDQEWLFGSSIFQSRNSKMETSGVYEATPVWAESLKIDSADVFALPYVIPY</sequence>
<dbReference type="PANTHER" id="PTHR34660:SF3">
    <property type="entry name" value="RRM DOMAIN-CONTAINING PROTEIN"/>
    <property type="match status" value="1"/>
</dbReference>
<feature type="compositionally biased region" description="Basic and acidic residues" evidence="1">
    <location>
        <begin position="111"/>
        <end position="132"/>
    </location>
</feature>
<evidence type="ECO:0000313" key="3">
    <source>
        <dbReference type="Proteomes" id="UP001279734"/>
    </source>
</evidence>
<feature type="region of interest" description="Disordered" evidence="1">
    <location>
        <begin position="71"/>
        <end position="178"/>
    </location>
</feature>
<name>A0AAD3TFN1_NEPGR</name>
<protein>
    <submittedName>
        <fullName evidence="2">Uncharacterized protein</fullName>
    </submittedName>
</protein>
<dbReference type="EMBL" id="BSYO01000034">
    <property type="protein sequence ID" value="GMH28279.1"/>
    <property type="molecule type" value="Genomic_DNA"/>
</dbReference>
<dbReference type="Proteomes" id="UP001279734">
    <property type="component" value="Unassembled WGS sequence"/>
</dbReference>
<feature type="compositionally biased region" description="Polar residues" evidence="1">
    <location>
        <begin position="353"/>
        <end position="362"/>
    </location>
</feature>
<feature type="compositionally biased region" description="Basic and acidic residues" evidence="1">
    <location>
        <begin position="80"/>
        <end position="102"/>
    </location>
</feature>
<proteinExistence type="predicted"/>
<feature type="region of interest" description="Disordered" evidence="1">
    <location>
        <begin position="376"/>
        <end position="405"/>
    </location>
</feature>
<feature type="compositionally biased region" description="Polar residues" evidence="1">
    <location>
        <begin position="376"/>
        <end position="396"/>
    </location>
</feature>
<evidence type="ECO:0000256" key="1">
    <source>
        <dbReference type="SAM" id="MobiDB-lite"/>
    </source>
</evidence>
<dbReference type="AlphaFoldDB" id="A0AAD3TFN1"/>
<reference evidence="2" key="1">
    <citation type="submission" date="2023-05" db="EMBL/GenBank/DDBJ databases">
        <title>Nepenthes gracilis genome sequencing.</title>
        <authorList>
            <person name="Fukushima K."/>
        </authorList>
    </citation>
    <scope>NUCLEOTIDE SEQUENCE</scope>
    <source>
        <strain evidence="2">SING2019-196</strain>
    </source>
</reference>
<keyword evidence="3" id="KW-1185">Reference proteome</keyword>
<evidence type="ECO:0000313" key="2">
    <source>
        <dbReference type="EMBL" id="GMH28279.1"/>
    </source>
</evidence>
<feature type="compositionally biased region" description="Basic and acidic residues" evidence="1">
    <location>
        <begin position="142"/>
        <end position="164"/>
    </location>
</feature>
<dbReference type="PANTHER" id="PTHR34660">
    <property type="entry name" value="MYB-LIKE PROTEIN X"/>
    <property type="match status" value="1"/>
</dbReference>